<dbReference type="AlphaFoldDB" id="A0A4U5JHJ2"/>
<dbReference type="Pfam" id="PF04186">
    <property type="entry name" value="FxsA"/>
    <property type="match status" value="1"/>
</dbReference>
<dbReference type="OrthoDB" id="136483at2157"/>
<evidence type="ECO:0000313" key="3">
    <source>
        <dbReference type="EMBL" id="TKR27946.1"/>
    </source>
</evidence>
<dbReference type="NCBIfam" id="NF008528">
    <property type="entry name" value="PRK11463.1-2"/>
    <property type="match status" value="1"/>
</dbReference>
<feature type="transmembrane region" description="Helical" evidence="2">
    <location>
        <begin position="34"/>
        <end position="52"/>
    </location>
</feature>
<dbReference type="RefSeq" id="WP_137275246.1">
    <property type="nucleotide sequence ID" value="NZ_QKNX01000001.1"/>
</dbReference>
<feature type="region of interest" description="Disordered" evidence="1">
    <location>
        <begin position="151"/>
        <end position="213"/>
    </location>
</feature>
<feature type="compositionally biased region" description="Gly residues" evidence="1">
    <location>
        <begin position="151"/>
        <end position="167"/>
    </location>
</feature>
<keyword evidence="2" id="KW-0472">Membrane</keyword>
<evidence type="ECO:0000256" key="1">
    <source>
        <dbReference type="SAM" id="MobiDB-lite"/>
    </source>
</evidence>
<keyword evidence="2" id="KW-0812">Transmembrane</keyword>
<gene>
    <name evidence="3" type="primary">fxsA</name>
    <name evidence="3" type="ORF">DM868_02350</name>
</gene>
<dbReference type="PANTHER" id="PTHR35335">
    <property type="entry name" value="UPF0716 PROTEIN FXSA"/>
    <property type="match status" value="1"/>
</dbReference>
<dbReference type="EMBL" id="QKNX01000001">
    <property type="protein sequence ID" value="TKR27946.1"/>
    <property type="molecule type" value="Genomic_DNA"/>
</dbReference>
<comment type="caution">
    <text evidence="3">The sequence shown here is derived from an EMBL/GenBank/DDBJ whole genome shotgun (WGS) entry which is preliminary data.</text>
</comment>
<reference evidence="3 4" key="1">
    <citation type="submission" date="2019-04" db="EMBL/GenBank/DDBJ databases">
        <title>Natronomonas sp. F20-122 a newhaloarchaeon isolated from a saline saltern of Isla Bacuta, Huelva, Spain.</title>
        <authorList>
            <person name="Duran-Viseras A."/>
            <person name="Sanchez-Porro C."/>
            <person name="Ventosa A."/>
        </authorList>
    </citation>
    <scope>NUCLEOTIDE SEQUENCE [LARGE SCALE GENOMIC DNA]</scope>
    <source>
        <strain evidence="3 4">F20-122</strain>
    </source>
</reference>
<protein>
    <submittedName>
        <fullName evidence="3">Membrane protein FxsA</fullName>
    </submittedName>
</protein>
<dbReference type="InterPro" id="IPR007313">
    <property type="entry name" value="FxsA"/>
</dbReference>
<dbReference type="Proteomes" id="UP000308037">
    <property type="component" value="Unassembled WGS sequence"/>
</dbReference>
<keyword evidence="4" id="KW-1185">Reference proteome</keyword>
<proteinExistence type="predicted"/>
<sequence>MYLRLIGLFLLVPLVDVLLLVVLATGLGPVTLGPAATVAIVVLTALLGLLLVRAEGRHTVRKIQRQLAQGEPPTNALLDGAFLLVAGALMLTPGLITDLIGLLLVLPPTRYPIRLVVKRYVVTPYLDGKTGGFATGNVYIGGFPSGDGEGGGFQGGFGGASGPGAGPNAGRSDGAETVDMGEDDYEFEDVSDDGYADDDDSDAESTGDGFSRR</sequence>
<evidence type="ECO:0000256" key="2">
    <source>
        <dbReference type="SAM" id="Phobius"/>
    </source>
</evidence>
<keyword evidence="2" id="KW-1133">Transmembrane helix</keyword>
<name>A0A4U5JHJ2_9EURY</name>
<organism evidence="3 4">
    <name type="scientific">Natronomonas salsuginis</name>
    <dbReference type="NCBI Taxonomy" id="2217661"/>
    <lineage>
        <taxon>Archaea</taxon>
        <taxon>Methanobacteriati</taxon>
        <taxon>Methanobacteriota</taxon>
        <taxon>Stenosarchaea group</taxon>
        <taxon>Halobacteria</taxon>
        <taxon>Halobacteriales</taxon>
        <taxon>Natronomonadaceae</taxon>
        <taxon>Natronomonas</taxon>
    </lineage>
</organism>
<evidence type="ECO:0000313" key="4">
    <source>
        <dbReference type="Proteomes" id="UP000308037"/>
    </source>
</evidence>
<dbReference type="GO" id="GO:0016020">
    <property type="term" value="C:membrane"/>
    <property type="evidence" value="ECO:0007669"/>
    <property type="project" value="InterPro"/>
</dbReference>
<feature type="compositionally biased region" description="Acidic residues" evidence="1">
    <location>
        <begin position="179"/>
        <end position="205"/>
    </location>
</feature>
<dbReference type="PANTHER" id="PTHR35335:SF1">
    <property type="entry name" value="UPF0716 PROTEIN FXSA"/>
    <property type="match status" value="1"/>
</dbReference>
<accession>A0A4U5JHJ2</accession>
<feature type="transmembrane region" description="Helical" evidence="2">
    <location>
        <begin position="81"/>
        <end position="106"/>
    </location>
</feature>